<evidence type="ECO:0000313" key="4">
    <source>
        <dbReference type="WBParaSite" id="PDA_v2.g5316.t1"/>
    </source>
</evidence>
<feature type="transmembrane region" description="Helical" evidence="1">
    <location>
        <begin position="227"/>
        <end position="254"/>
    </location>
</feature>
<accession>A0A914QPK2</accession>
<organism evidence="3 4">
    <name type="scientific">Panagrolaimus davidi</name>
    <dbReference type="NCBI Taxonomy" id="227884"/>
    <lineage>
        <taxon>Eukaryota</taxon>
        <taxon>Metazoa</taxon>
        <taxon>Ecdysozoa</taxon>
        <taxon>Nematoda</taxon>
        <taxon>Chromadorea</taxon>
        <taxon>Rhabditida</taxon>
        <taxon>Tylenchina</taxon>
        <taxon>Panagrolaimomorpha</taxon>
        <taxon>Panagrolaimoidea</taxon>
        <taxon>Panagrolaimidae</taxon>
        <taxon>Panagrolaimus</taxon>
    </lineage>
</organism>
<dbReference type="Proteomes" id="UP000887578">
    <property type="component" value="Unplaced"/>
</dbReference>
<reference evidence="4" key="1">
    <citation type="submission" date="2022-11" db="UniProtKB">
        <authorList>
            <consortium name="WormBaseParasite"/>
        </authorList>
    </citation>
    <scope>IDENTIFICATION</scope>
</reference>
<keyword evidence="2" id="KW-0732">Signal</keyword>
<evidence type="ECO:0000256" key="1">
    <source>
        <dbReference type="SAM" id="Phobius"/>
    </source>
</evidence>
<dbReference type="AlphaFoldDB" id="A0A914QPK2"/>
<protein>
    <submittedName>
        <fullName evidence="4">Transmembrane protein</fullName>
    </submittedName>
</protein>
<keyword evidence="3" id="KW-1185">Reference proteome</keyword>
<keyword evidence="1" id="KW-0812">Transmembrane</keyword>
<evidence type="ECO:0000313" key="3">
    <source>
        <dbReference type="Proteomes" id="UP000887578"/>
    </source>
</evidence>
<name>A0A914QPK2_9BILA</name>
<evidence type="ECO:0000256" key="2">
    <source>
        <dbReference type="SAM" id="SignalP"/>
    </source>
</evidence>
<feature type="chain" id="PRO_5037148241" evidence="2">
    <location>
        <begin position="27"/>
        <end position="317"/>
    </location>
</feature>
<dbReference type="WBParaSite" id="PDA_v2.g5316.t1">
    <property type="protein sequence ID" value="PDA_v2.g5316.t1"/>
    <property type="gene ID" value="PDA_v2.g5316"/>
</dbReference>
<feature type="signal peptide" evidence="2">
    <location>
        <begin position="1"/>
        <end position="26"/>
    </location>
</feature>
<keyword evidence="1" id="KW-1133">Transmembrane helix</keyword>
<keyword evidence="1" id="KW-0472">Membrane</keyword>
<proteinExistence type="predicted"/>
<sequence>MKFFSKTFLFCFFVGLSLEFLDSICAAKFRRNGNDSGALGGNVRDIRSFDAMLLSERNEHGTQFGEDVILSGYGSINLTLTYEILEFEVCKSCMGTSTVCYEASIGLGDSKAVGDCRGSSCELKVNGIDNKIFFGRDRVFKFRFVYYCDSTTKMQYPFANFLSGAYFESCEPKIDDDKMIKLFVNINPECTIKVKNARIYVPKVTESKVLPPPKSPSKDSSEASFPIWGYIIIIVGIIVLIVILIIGFIAYHLYKTHKPSKYIPPNVDEIKSKPTVSNANVAIVETRTNQKLKLAKVEPNMNNETTITTTKSGCLFA</sequence>